<dbReference type="GO" id="GO:0005634">
    <property type="term" value="C:nucleus"/>
    <property type="evidence" value="ECO:0007669"/>
    <property type="project" value="InterPro"/>
</dbReference>
<dbReference type="InParanoid" id="A0A4W3JI99"/>
<reference evidence="5" key="2">
    <citation type="journal article" date="2007" name="PLoS Biol.">
        <title>Survey sequencing and comparative analysis of the elephant shark (Callorhinchus milii) genome.</title>
        <authorList>
            <person name="Venkatesh B."/>
            <person name="Kirkness E.F."/>
            <person name="Loh Y.H."/>
            <person name="Halpern A.L."/>
            <person name="Lee A.P."/>
            <person name="Johnson J."/>
            <person name="Dandona N."/>
            <person name="Viswanathan L.D."/>
            <person name="Tay A."/>
            <person name="Venter J.C."/>
            <person name="Strausberg R.L."/>
            <person name="Brenner S."/>
        </authorList>
    </citation>
    <scope>NUCLEOTIDE SEQUENCE [LARGE SCALE GENOMIC DNA]</scope>
</reference>
<dbReference type="PANTHER" id="PTHR45894">
    <property type="entry name" value="RNA-BINDING PROTEIN 8A"/>
    <property type="match status" value="1"/>
</dbReference>
<feature type="region of interest" description="Disordered" evidence="2">
    <location>
        <begin position="1"/>
        <end position="39"/>
    </location>
</feature>
<dbReference type="Pfam" id="PF00076">
    <property type="entry name" value="RRM_1"/>
    <property type="match status" value="1"/>
</dbReference>
<name>A0A4W3JI99_CALMI</name>
<protein>
    <recommendedName>
        <fullName evidence="3">RRM domain-containing protein</fullName>
    </recommendedName>
</protein>
<feature type="domain" description="RRM" evidence="3">
    <location>
        <begin position="47"/>
        <end position="86"/>
    </location>
</feature>
<evidence type="ECO:0000313" key="5">
    <source>
        <dbReference type="Proteomes" id="UP000314986"/>
    </source>
</evidence>
<reference evidence="5" key="1">
    <citation type="journal article" date="2006" name="Science">
        <title>Ancient noncoding elements conserved in the human genome.</title>
        <authorList>
            <person name="Venkatesh B."/>
            <person name="Kirkness E.F."/>
            <person name="Loh Y.H."/>
            <person name="Halpern A.L."/>
            <person name="Lee A.P."/>
            <person name="Johnson J."/>
            <person name="Dandona N."/>
            <person name="Viswanathan L.D."/>
            <person name="Tay A."/>
            <person name="Venter J.C."/>
            <person name="Strausberg R.L."/>
            <person name="Brenner S."/>
        </authorList>
    </citation>
    <scope>NUCLEOTIDE SEQUENCE [LARGE SCALE GENOMIC DNA]</scope>
</reference>
<reference evidence="4" key="5">
    <citation type="submission" date="2025-09" db="UniProtKB">
        <authorList>
            <consortium name="Ensembl"/>
        </authorList>
    </citation>
    <scope>IDENTIFICATION</scope>
</reference>
<evidence type="ECO:0000256" key="2">
    <source>
        <dbReference type="SAM" id="MobiDB-lite"/>
    </source>
</evidence>
<dbReference type="STRING" id="7868.ENSCMIP00000031900"/>
<evidence type="ECO:0000313" key="4">
    <source>
        <dbReference type="Ensembl" id="ENSCMIP00000031900.1"/>
    </source>
</evidence>
<dbReference type="Gene3D" id="3.30.70.330">
    <property type="match status" value="1"/>
</dbReference>
<dbReference type="Proteomes" id="UP000314986">
    <property type="component" value="Unassembled WGS sequence"/>
</dbReference>
<keyword evidence="5" id="KW-1185">Reference proteome</keyword>
<feature type="compositionally biased region" description="Basic residues" evidence="2">
    <location>
        <begin position="27"/>
        <end position="39"/>
    </location>
</feature>
<dbReference type="InterPro" id="IPR035979">
    <property type="entry name" value="RBD_domain_sf"/>
</dbReference>
<dbReference type="GO" id="GO:0005737">
    <property type="term" value="C:cytoplasm"/>
    <property type="evidence" value="ECO:0007669"/>
    <property type="project" value="InterPro"/>
</dbReference>
<dbReference type="GO" id="GO:0006396">
    <property type="term" value="P:RNA processing"/>
    <property type="evidence" value="ECO:0007669"/>
    <property type="project" value="InterPro"/>
</dbReference>
<organism evidence="4 5">
    <name type="scientific">Callorhinchus milii</name>
    <name type="common">Ghost shark</name>
    <dbReference type="NCBI Taxonomy" id="7868"/>
    <lineage>
        <taxon>Eukaryota</taxon>
        <taxon>Metazoa</taxon>
        <taxon>Chordata</taxon>
        <taxon>Craniata</taxon>
        <taxon>Vertebrata</taxon>
        <taxon>Chondrichthyes</taxon>
        <taxon>Holocephali</taxon>
        <taxon>Chimaeriformes</taxon>
        <taxon>Callorhinchidae</taxon>
        <taxon>Callorhinchus</taxon>
    </lineage>
</organism>
<comment type="similarity">
    <text evidence="1">Belongs to the RBM8A family.</text>
</comment>
<dbReference type="Ensembl" id="ENSCMIT00000032386.1">
    <property type="protein sequence ID" value="ENSCMIP00000031900.1"/>
    <property type="gene ID" value="ENSCMIG00000013647.1"/>
</dbReference>
<dbReference type="AlphaFoldDB" id="A0A4W3JI99"/>
<evidence type="ECO:0000256" key="1">
    <source>
        <dbReference type="ARBA" id="ARBA00007987"/>
    </source>
</evidence>
<feature type="region of interest" description="Disordered" evidence="2">
    <location>
        <begin position="106"/>
        <end position="125"/>
    </location>
</feature>
<reference evidence="4" key="4">
    <citation type="submission" date="2025-08" db="UniProtKB">
        <authorList>
            <consortium name="Ensembl"/>
        </authorList>
    </citation>
    <scope>IDENTIFICATION</scope>
</reference>
<accession>A0A4W3JI99</accession>
<evidence type="ECO:0000259" key="3">
    <source>
        <dbReference type="Pfam" id="PF00076"/>
    </source>
</evidence>
<sequence length="125" mass="14462">LLLYEQQRQDGGHTGPSRGKSQEFHHGRQGIHKLKEKTKKWKGRGFEATEQDVYDRFAEFGKIKNINLNLDRRIGYLKGYAQVAMEWLNGTELAGQQISIDWGFVQGPPKSKRMEHTRQTHKGKV</sequence>
<proteinExistence type="inferred from homology"/>
<reference evidence="5" key="3">
    <citation type="journal article" date="2014" name="Nature">
        <title>Elephant shark genome provides unique insights into gnathostome evolution.</title>
        <authorList>
            <consortium name="International Elephant Shark Genome Sequencing Consortium"/>
            <person name="Venkatesh B."/>
            <person name="Lee A.P."/>
            <person name="Ravi V."/>
            <person name="Maurya A.K."/>
            <person name="Lian M.M."/>
            <person name="Swann J.B."/>
            <person name="Ohta Y."/>
            <person name="Flajnik M.F."/>
            <person name="Sutoh Y."/>
            <person name="Kasahara M."/>
            <person name="Hoon S."/>
            <person name="Gangu V."/>
            <person name="Roy S.W."/>
            <person name="Irimia M."/>
            <person name="Korzh V."/>
            <person name="Kondrychyn I."/>
            <person name="Lim Z.W."/>
            <person name="Tay B.H."/>
            <person name="Tohari S."/>
            <person name="Kong K.W."/>
            <person name="Ho S."/>
            <person name="Lorente-Galdos B."/>
            <person name="Quilez J."/>
            <person name="Marques-Bonet T."/>
            <person name="Raney B.J."/>
            <person name="Ingham P.W."/>
            <person name="Tay A."/>
            <person name="Hillier L.W."/>
            <person name="Minx P."/>
            <person name="Boehm T."/>
            <person name="Wilson R.K."/>
            <person name="Brenner S."/>
            <person name="Warren W.C."/>
        </authorList>
    </citation>
    <scope>NUCLEOTIDE SEQUENCE [LARGE SCALE GENOMIC DNA]</scope>
</reference>
<dbReference type="InterPro" id="IPR008111">
    <property type="entry name" value="RNA-bd_8"/>
</dbReference>
<dbReference type="GO" id="GO:0003723">
    <property type="term" value="F:RNA binding"/>
    <property type="evidence" value="ECO:0007669"/>
    <property type="project" value="InterPro"/>
</dbReference>
<dbReference type="InterPro" id="IPR000504">
    <property type="entry name" value="RRM_dom"/>
</dbReference>
<dbReference type="SUPFAM" id="SSF54928">
    <property type="entry name" value="RNA-binding domain, RBD"/>
    <property type="match status" value="1"/>
</dbReference>
<dbReference type="InterPro" id="IPR012677">
    <property type="entry name" value="Nucleotide-bd_a/b_plait_sf"/>
</dbReference>